<dbReference type="Pfam" id="PF23023">
    <property type="entry name" value="Anti-Pycsar_Apyc1"/>
    <property type="match status" value="1"/>
</dbReference>
<organism evidence="1">
    <name type="scientific">uncultured marine microorganism HF4000_ANIW137G21</name>
    <dbReference type="NCBI Taxonomy" id="455530"/>
    <lineage>
        <taxon>unclassified sequences</taxon>
        <taxon>environmental samples</taxon>
    </lineage>
</organism>
<dbReference type="GO" id="GO:0042781">
    <property type="term" value="F:3'-tRNA processing endoribonuclease activity"/>
    <property type="evidence" value="ECO:0007669"/>
    <property type="project" value="TreeGrafter"/>
</dbReference>
<proteinExistence type="predicted"/>
<protein>
    <submittedName>
        <fullName evidence="1">Putative Metallo-beta-lactamase superfamily protein</fullName>
    </submittedName>
</protein>
<evidence type="ECO:0000313" key="1">
    <source>
        <dbReference type="EMBL" id="ABZ07500.1"/>
    </source>
</evidence>
<dbReference type="PANTHER" id="PTHR46018">
    <property type="entry name" value="ZINC PHOSPHODIESTERASE ELAC PROTEIN 1"/>
    <property type="match status" value="1"/>
</dbReference>
<name>B3T4J1_9ZZZZ</name>
<dbReference type="SUPFAM" id="SSF56281">
    <property type="entry name" value="Metallo-hydrolase/oxidoreductase"/>
    <property type="match status" value="1"/>
</dbReference>
<sequence>MPRVQFLGTGNAFAPHGRMHALALIDGCILIDAPPTLLPQLRRAAISPAEIEHLLFTHWHADHIFGFPFLILERQHVSDAAGERILNVHLRPSGRKILSELCRMGFPGSLETALEERIDWHQAESGVLAKSGWRFERFPVCHTPETDPHGYELIHQSGFRFLHCGDSGPCEGIESRAARANVILVEMGVPDFVQSPHHHTPSDVIALAERHPEAMILVTHNFASGTDETEGFDIPDLPEEIRQLEDGDVLDIISENEFFLVRK</sequence>
<dbReference type="PANTHER" id="PTHR46018:SF7">
    <property type="entry name" value="RIBONUCLEASE Z"/>
    <property type="match status" value="1"/>
</dbReference>
<dbReference type="AlphaFoldDB" id="B3T4J1"/>
<gene>
    <name evidence="1" type="ORF">ALOHA_HF4000ANIW137G21ctg1g29</name>
</gene>
<dbReference type="EMBL" id="EU016601">
    <property type="protein sequence ID" value="ABZ07500.1"/>
    <property type="molecule type" value="Genomic_DNA"/>
</dbReference>
<dbReference type="InterPro" id="IPR036866">
    <property type="entry name" value="RibonucZ/Hydroxyglut_hydro"/>
</dbReference>
<reference evidence="1" key="1">
    <citation type="journal article" date="2008" name="ISME J.">
        <title>Genomic patterns of recombination, clonal divergence and environment in marine microbial populations.</title>
        <authorList>
            <person name="Konstantinidis K.T."/>
            <person name="Delong E.F."/>
        </authorList>
    </citation>
    <scope>NUCLEOTIDE SEQUENCE</scope>
</reference>
<dbReference type="Gene3D" id="3.60.15.10">
    <property type="entry name" value="Ribonuclease Z/Hydroxyacylglutathione hydrolase-like"/>
    <property type="match status" value="1"/>
</dbReference>
<accession>B3T4J1</accession>